<dbReference type="GO" id="GO:0012505">
    <property type="term" value="C:endomembrane system"/>
    <property type="evidence" value="ECO:0007669"/>
    <property type="project" value="UniProtKB-SubCell"/>
</dbReference>
<comment type="subcellular location">
    <subcellularLocation>
        <location evidence="1">Endomembrane system</location>
        <topology evidence="1">Multi-pass membrane protein</topology>
    </subcellularLocation>
</comment>
<dbReference type="PANTHER" id="PTHR31611">
    <property type="entry name" value="HIGH-AFFINITY NICKEL TRANSPORT PROTEIN NIC1"/>
    <property type="match status" value="1"/>
</dbReference>
<feature type="transmembrane region" description="Helical" evidence="9">
    <location>
        <begin position="32"/>
        <end position="52"/>
    </location>
</feature>
<feature type="region of interest" description="Disordered" evidence="8">
    <location>
        <begin position="363"/>
        <end position="401"/>
    </location>
</feature>
<keyword evidence="4" id="KW-0533">Nickel</keyword>
<keyword evidence="7 9" id="KW-0472">Membrane</keyword>
<dbReference type="Pfam" id="PF03824">
    <property type="entry name" value="NicO"/>
    <property type="match status" value="1"/>
</dbReference>
<dbReference type="InterPro" id="IPR011541">
    <property type="entry name" value="Ni/Co_transpt_high_affinity"/>
</dbReference>
<evidence type="ECO:0000256" key="5">
    <source>
        <dbReference type="ARBA" id="ARBA00022692"/>
    </source>
</evidence>
<keyword evidence="5 9" id="KW-0812">Transmembrane</keyword>
<evidence type="ECO:0000256" key="9">
    <source>
        <dbReference type="SAM" id="Phobius"/>
    </source>
</evidence>
<evidence type="ECO:0000256" key="8">
    <source>
        <dbReference type="SAM" id="MobiDB-lite"/>
    </source>
</evidence>
<sequence>MNCDATAVLTPRPRARGLGALRFDRDEWAQLAGYYGFIVVLHLAGWGLYLYYAERYPAMIGLGLTAYLFGLRHAFDADHIAAVDDTVRLLVQEGSKPLGVGFFFSLGHSTVVFLLTVFAAFMVSAVKTHMPEMQHIGGILGTGVSGIFLVIIGALNLLILLDLLKVWNGARRGVHDHHHVNTLLAKRGLFYRLFGGRLQRVIKQSWQMYPVGFLFGLGFDTASEIGLLAMTAGAATGNLPVPAVLSLPILFTAGMSAMDTTDGVLMTKAYGWALANPLRRIFYNISTTLLSVLVALVLGGVELLQVIIPAIGWQGRVADAIVNLNLGDLGYLIVGLFLVAWLSSLVAWALGYKRRATQAVAEPTLHRHEHAHDDRTSHEHFHCSRRPQTEPAYRQIGEPYQ</sequence>
<dbReference type="AlphaFoldDB" id="E6PP40"/>
<organism evidence="10">
    <name type="scientific">mine drainage metagenome</name>
    <dbReference type="NCBI Taxonomy" id="410659"/>
    <lineage>
        <taxon>unclassified sequences</taxon>
        <taxon>metagenomes</taxon>
        <taxon>ecological metagenomes</taxon>
    </lineage>
</organism>
<dbReference type="EMBL" id="CABM01000030">
    <property type="protein sequence ID" value="CBH96692.1"/>
    <property type="molecule type" value="Genomic_DNA"/>
</dbReference>
<dbReference type="PANTHER" id="PTHR31611:SF0">
    <property type="entry name" value="HIGH-AFFINITY NICKEL TRANSPORT PROTEIN NIC1"/>
    <property type="match status" value="1"/>
</dbReference>
<evidence type="ECO:0000256" key="4">
    <source>
        <dbReference type="ARBA" id="ARBA00022596"/>
    </source>
</evidence>
<dbReference type="GO" id="GO:0015099">
    <property type="term" value="F:nickel cation transmembrane transporter activity"/>
    <property type="evidence" value="ECO:0007669"/>
    <property type="project" value="InterPro"/>
</dbReference>
<reference evidence="10" key="1">
    <citation type="submission" date="2009-10" db="EMBL/GenBank/DDBJ databases">
        <title>Diversity of trophic interactions inside an arsenic-rich microbial ecosystem.</title>
        <authorList>
            <person name="Bertin P.N."/>
            <person name="Heinrich-Salmeron A."/>
            <person name="Pelletier E."/>
            <person name="Goulhen-Chollet F."/>
            <person name="Arsene-Ploetze F."/>
            <person name="Gallien S."/>
            <person name="Calteau A."/>
            <person name="Vallenet D."/>
            <person name="Casiot C."/>
            <person name="Chane-Woon-Ming B."/>
            <person name="Giloteaux L."/>
            <person name="Barakat M."/>
            <person name="Bonnefoy V."/>
            <person name="Bruneel O."/>
            <person name="Chandler M."/>
            <person name="Cleiss J."/>
            <person name="Duran R."/>
            <person name="Elbaz-Poulichet F."/>
            <person name="Fonknechten N."/>
            <person name="Lauga B."/>
            <person name="Mornico D."/>
            <person name="Ortet P."/>
            <person name="Schaeffer C."/>
            <person name="Siguier P."/>
            <person name="Alexander Thil Smith A."/>
            <person name="Van Dorsselaer A."/>
            <person name="Weissenbach J."/>
            <person name="Medigue C."/>
            <person name="Le Paslier D."/>
        </authorList>
    </citation>
    <scope>NUCLEOTIDE SEQUENCE</scope>
</reference>
<keyword evidence="6 9" id="KW-1133">Transmembrane helix</keyword>
<protein>
    <submittedName>
        <fullName evidence="10">High-affinity nickel-transport protein nixA</fullName>
    </submittedName>
</protein>
<dbReference type="GO" id="GO:0005886">
    <property type="term" value="C:plasma membrane"/>
    <property type="evidence" value="ECO:0007669"/>
    <property type="project" value="InterPro"/>
</dbReference>
<dbReference type="NCBIfam" id="TIGR00802">
    <property type="entry name" value="nico"/>
    <property type="match status" value="1"/>
</dbReference>
<keyword evidence="3" id="KW-0813">Transport</keyword>
<gene>
    <name evidence="10" type="primary">nixA</name>
    <name evidence="10" type="ORF">CARN2_2407</name>
</gene>
<comment type="similarity">
    <text evidence="2">Belongs to the NiCoT transporter (TC 2.A.52) family.</text>
</comment>
<feature type="transmembrane region" description="Helical" evidence="9">
    <location>
        <begin position="135"/>
        <end position="161"/>
    </location>
</feature>
<proteinExistence type="inferred from homology"/>
<feature type="transmembrane region" description="Helical" evidence="9">
    <location>
        <begin position="98"/>
        <end position="123"/>
    </location>
</feature>
<name>E6PP40_9ZZZZ</name>
<evidence type="ECO:0000256" key="7">
    <source>
        <dbReference type="ARBA" id="ARBA00023136"/>
    </source>
</evidence>
<evidence type="ECO:0000313" key="10">
    <source>
        <dbReference type="EMBL" id="CBH96692.1"/>
    </source>
</evidence>
<feature type="transmembrane region" description="Helical" evidence="9">
    <location>
        <begin position="331"/>
        <end position="350"/>
    </location>
</feature>
<feature type="compositionally biased region" description="Basic and acidic residues" evidence="8">
    <location>
        <begin position="364"/>
        <end position="382"/>
    </location>
</feature>
<dbReference type="InterPro" id="IPR004688">
    <property type="entry name" value="Ni/Co_transpt"/>
</dbReference>
<evidence type="ECO:0000256" key="1">
    <source>
        <dbReference type="ARBA" id="ARBA00004127"/>
    </source>
</evidence>
<feature type="transmembrane region" description="Helical" evidence="9">
    <location>
        <begin position="289"/>
        <end position="311"/>
    </location>
</feature>
<evidence type="ECO:0000256" key="3">
    <source>
        <dbReference type="ARBA" id="ARBA00022448"/>
    </source>
</evidence>
<evidence type="ECO:0000256" key="2">
    <source>
        <dbReference type="ARBA" id="ARBA00010892"/>
    </source>
</evidence>
<accession>E6PP40</accession>
<comment type="caution">
    <text evidence="10">The sequence shown here is derived from an EMBL/GenBank/DDBJ whole genome shotgun (WGS) entry which is preliminary data.</text>
</comment>
<evidence type="ECO:0000256" key="6">
    <source>
        <dbReference type="ARBA" id="ARBA00022989"/>
    </source>
</evidence>